<accession>A0ABU5E5W6</accession>
<keyword evidence="4" id="KW-1185">Reference proteome</keyword>
<feature type="chain" id="PRO_5045647449" evidence="2">
    <location>
        <begin position="33"/>
        <end position="602"/>
    </location>
</feature>
<dbReference type="InterPro" id="IPR006597">
    <property type="entry name" value="Sel1-like"/>
</dbReference>
<comment type="caution">
    <text evidence="3">The sequence shown here is derived from an EMBL/GenBank/DDBJ whole genome shotgun (WGS) entry which is preliminary data.</text>
</comment>
<dbReference type="SMART" id="SM00671">
    <property type="entry name" value="SEL1"/>
    <property type="match status" value="4"/>
</dbReference>
<dbReference type="Proteomes" id="UP001271769">
    <property type="component" value="Unassembled WGS sequence"/>
</dbReference>
<evidence type="ECO:0000256" key="2">
    <source>
        <dbReference type="SAM" id="SignalP"/>
    </source>
</evidence>
<dbReference type="PANTHER" id="PTHR43628:SF1">
    <property type="entry name" value="CHITIN SYNTHASE REGULATORY FACTOR 2-RELATED"/>
    <property type="match status" value="1"/>
</dbReference>
<evidence type="ECO:0000256" key="1">
    <source>
        <dbReference type="SAM" id="MobiDB-lite"/>
    </source>
</evidence>
<protein>
    <submittedName>
        <fullName evidence="3">Tetratricopeptide repeat protein</fullName>
    </submittedName>
</protein>
<dbReference type="Pfam" id="PF08238">
    <property type="entry name" value="Sel1"/>
    <property type="match status" value="4"/>
</dbReference>
<dbReference type="Gene3D" id="1.25.40.10">
    <property type="entry name" value="Tetratricopeptide repeat domain"/>
    <property type="match status" value="2"/>
</dbReference>
<evidence type="ECO:0000313" key="3">
    <source>
        <dbReference type="EMBL" id="MDY0874276.1"/>
    </source>
</evidence>
<dbReference type="PANTHER" id="PTHR43628">
    <property type="entry name" value="ACTIVATOR OF C KINASE PROTEIN 1-RELATED"/>
    <property type="match status" value="1"/>
</dbReference>
<feature type="region of interest" description="Disordered" evidence="1">
    <location>
        <begin position="214"/>
        <end position="241"/>
    </location>
</feature>
<dbReference type="SUPFAM" id="SSF81901">
    <property type="entry name" value="HCP-like"/>
    <property type="match status" value="2"/>
</dbReference>
<feature type="region of interest" description="Disordered" evidence="1">
    <location>
        <begin position="178"/>
        <end position="198"/>
    </location>
</feature>
<reference evidence="3 4" key="1">
    <citation type="journal article" date="2013" name="Antonie Van Leeuwenhoek">
        <title>Dongia rigui sp. nov., isolated from freshwater of a large wetland in Korea.</title>
        <authorList>
            <person name="Baik K.S."/>
            <person name="Hwang Y.M."/>
            <person name="Choi J.S."/>
            <person name="Kwon J."/>
            <person name="Seong C.N."/>
        </authorList>
    </citation>
    <scope>NUCLEOTIDE SEQUENCE [LARGE SCALE GENOMIC DNA]</scope>
    <source>
        <strain evidence="3 4">04SU4-P</strain>
    </source>
</reference>
<dbReference type="RefSeq" id="WP_320502745.1">
    <property type="nucleotide sequence ID" value="NZ_JAXCLX010000004.1"/>
</dbReference>
<proteinExistence type="predicted"/>
<dbReference type="EMBL" id="JAXCLX010000004">
    <property type="protein sequence ID" value="MDY0874276.1"/>
    <property type="molecule type" value="Genomic_DNA"/>
</dbReference>
<feature type="signal peptide" evidence="2">
    <location>
        <begin position="1"/>
        <end position="32"/>
    </location>
</feature>
<name>A0ABU5E5W6_9PROT</name>
<feature type="region of interest" description="Disordered" evidence="1">
    <location>
        <begin position="388"/>
        <end position="410"/>
    </location>
</feature>
<organism evidence="3 4">
    <name type="scientific">Dongia rigui</name>
    <dbReference type="NCBI Taxonomy" id="940149"/>
    <lineage>
        <taxon>Bacteria</taxon>
        <taxon>Pseudomonadati</taxon>
        <taxon>Pseudomonadota</taxon>
        <taxon>Alphaproteobacteria</taxon>
        <taxon>Rhodospirillales</taxon>
        <taxon>Dongiaceae</taxon>
        <taxon>Dongia</taxon>
    </lineage>
</organism>
<dbReference type="InterPro" id="IPR011990">
    <property type="entry name" value="TPR-like_helical_dom_sf"/>
</dbReference>
<keyword evidence="2" id="KW-0732">Signal</keyword>
<dbReference type="InterPro" id="IPR052945">
    <property type="entry name" value="Mitotic_Regulator"/>
</dbReference>
<gene>
    <name evidence="3" type="ORF">SMD31_20220</name>
</gene>
<evidence type="ECO:0000313" key="4">
    <source>
        <dbReference type="Proteomes" id="UP001271769"/>
    </source>
</evidence>
<sequence length="602" mass="61774">MIRITRNLMVGGCLRLAISVGAVAMAALPAWADYQSGVDAYYKGDFRAAYDAWLPLAEAGDAVAQNSLGALYDHGLGVSEDNAEAARWYEMAAQQGLPLAMRNLGNQYATGHGVTYDINLAQQWYEKAAALGDQQSAALLAHLRPATTPPVDTTATAALPAFSAPTTTGNLAEPIEGSTAATQSADAPDAGDSTLVIPDAPAAAPVPVAPSSDAPIALDLGGNTLTMPATSEPATPAPAPAAPATVAQAAPAPVQQASVTPIQPTVPRADGNWLIGQWQGPSLGCPKGGGIEFTDGETLSWFDGQVAVRLAATYQVSGDNIVVNATGSDGTPQQYTYQRSGPDKMIIVNIPQSMPKSLLGIAYRRCGSAPSVTQSAAAAPAPATPATMPIIGGGTGEAPVLPASTQPATPAVPDVAATTAVPAPAAPATTPAPAPAANATGTASQYSLNEQANLGKGAAASDEKVASGWAAFEQGNYQEALTIFKSQAEAGNTNMQVLVGNMYDYGQGVPQDDVQALQWYLMAASKGDIKGQYQAANLYFSSPTVPKNNIEAYRWASLAAKGPAGDRTAIWSQQMLSVLTANMTEDEIDEAKSLAKKPLQTN</sequence>